<evidence type="ECO:0000313" key="4">
    <source>
        <dbReference type="Proteomes" id="UP000070544"/>
    </source>
</evidence>
<evidence type="ECO:0000256" key="1">
    <source>
        <dbReference type="ARBA" id="ARBA00022737"/>
    </source>
</evidence>
<sequence length="1227" mass="137878">MASLRSTAAFTEASNLISTHWTPSISSALSVSVGMRSRADRGRRNAVRNGGGGGDGGYCDTTRAWTSHDAAIALCADFALRKWALRGPRTSGLGSPTVETTCRPSLSPSPYGTRSTTTAHHHGFRIPLWEMTRRTSHQVDGRRMFGTMDAKEQEHSVARLERLFNEIFLHKKLTPQQLSERLTECFETYLGISTSHFHTLSRHHLVTLVELCVPGGSTTSPDDGELAAMNPHDDDLATILPALNLIPPKTLALALRTLLSDMQKASALPSLRAAEALEELSHRLGDADGFEWAGKLKGRLLEAKGEFESAIDLEVARLEVLMGHFTNAKDQNSAVRIFEDLHSVLNLSQGPSDHSDGTATARIPEKHIEVFFGCYTKLMEMFLRMYDGPAGWKVWTQLVTYVVQWNSTSAGAGTRPIAIPQRTFSIAIRLAARLRSHEKILSAHSLLTAQHTELERRSVSSLVLAYSRVGDPSSLLGVLSSTVSEPSIKMLTSLVRAYQRAGDWDAAFRLWSEHVSKQPAVDVYAGAMIAAGFAANGRLHETSEVESWLSTKSLEGVSSRTEVVTTSVRRQIRSMNEAKIIRQTASSLTETLMRMMKDSLTVDEFLCSDIALLWFSLEDPDNLWMWVKAVSDAADVYATWRSHHEQARSDGEFLDSPITKAIASNGGRRPLGPPPTIPPMFLTYDLLLRICVKTSSFTLFDEVLSHMTDHDIPVYRPTVDTLVTHYFHQNQIGAMRRSYEVALRSGRWESLPGYRTYRKLLDAAALEAWNEMTERGASYGYEKMGRWWRELHREGNLADVEMFDTLVEGIRSRLEGIRPPQTPDSWKPSILGKQLTDEVLDILDTTESSESTVTATAVPFPVQPQKENDNVRADQSFIQTEDIKPRGRPMTVLETTYLSLLSLFPPKVSDVLPSLLVKLTGLLREFASDSSSSEVPFLKSAISNIDHITKWIETSPKFGDLSQIREDAWKRDLVICTLIPAILDYLATRRRHDLIEQAMNIIVNDGQAVVMEWDIEDFYKNDPVEWRKALRHRGIDAKQERARDLVWEAFLRGLVWTGDLTSLREVIHRQPSTGVTNIHPQNLEIPQAPLVLLWHLLLRLQHQFLHLRLNRRIDYSNPRTFAAPKRFSGRREKGHRDIVHRMGKQYVGEVRIDHEPDAYDPLGTAFLQAKSVPRNIPQDLDERLFQAKRTFRELTRKLGEGTPVTGVLAGGNVSKTREERMGWFIIA</sequence>
<evidence type="ECO:0000256" key="2">
    <source>
        <dbReference type="SAM" id="MobiDB-lite"/>
    </source>
</evidence>
<proteinExistence type="predicted"/>
<evidence type="ECO:0000313" key="3">
    <source>
        <dbReference type="EMBL" id="KXS21277.1"/>
    </source>
</evidence>
<dbReference type="AlphaFoldDB" id="A0A139AX43"/>
<gene>
    <name evidence="3" type="ORF">M427DRAFT_315334</name>
</gene>
<dbReference type="EMBL" id="KQ965733">
    <property type="protein sequence ID" value="KXS21277.1"/>
    <property type="molecule type" value="Genomic_DNA"/>
</dbReference>
<accession>A0A139AX43</accession>
<keyword evidence="4" id="KW-1185">Reference proteome</keyword>
<keyword evidence="1" id="KW-0677">Repeat</keyword>
<protein>
    <recommendedName>
        <fullName evidence="5">Pentacotripeptide-repeat region of PRORP domain-containing protein</fullName>
    </recommendedName>
</protein>
<feature type="region of interest" description="Disordered" evidence="2">
    <location>
        <begin position="93"/>
        <end position="118"/>
    </location>
</feature>
<dbReference type="Gene3D" id="1.25.40.10">
    <property type="entry name" value="Tetratricopeptide repeat domain"/>
    <property type="match status" value="1"/>
</dbReference>
<evidence type="ECO:0008006" key="5">
    <source>
        <dbReference type="Google" id="ProtNLM"/>
    </source>
</evidence>
<dbReference type="PANTHER" id="PTHR47447:SF17">
    <property type="entry name" value="OS12G0638900 PROTEIN"/>
    <property type="match status" value="1"/>
</dbReference>
<reference evidence="3 4" key="1">
    <citation type="journal article" date="2015" name="Genome Biol. Evol.">
        <title>Phylogenomic analyses indicate that early fungi evolved digesting cell walls of algal ancestors of land plants.</title>
        <authorList>
            <person name="Chang Y."/>
            <person name="Wang S."/>
            <person name="Sekimoto S."/>
            <person name="Aerts A.L."/>
            <person name="Choi C."/>
            <person name="Clum A."/>
            <person name="LaButti K.M."/>
            <person name="Lindquist E.A."/>
            <person name="Yee Ngan C."/>
            <person name="Ohm R.A."/>
            <person name="Salamov A.A."/>
            <person name="Grigoriev I.V."/>
            <person name="Spatafora J.W."/>
            <person name="Berbee M.L."/>
        </authorList>
    </citation>
    <scope>NUCLEOTIDE SEQUENCE [LARGE SCALE GENOMIC DNA]</scope>
    <source>
        <strain evidence="3 4">JEL478</strain>
    </source>
</reference>
<dbReference type="InterPro" id="IPR011990">
    <property type="entry name" value="TPR-like_helical_dom_sf"/>
</dbReference>
<dbReference type="PANTHER" id="PTHR47447">
    <property type="entry name" value="OS03G0856100 PROTEIN"/>
    <property type="match status" value="1"/>
</dbReference>
<dbReference type="OrthoDB" id="10553355at2759"/>
<name>A0A139AX43_GONPJ</name>
<organism evidence="3 4">
    <name type="scientific">Gonapodya prolifera (strain JEL478)</name>
    <name type="common">Monoblepharis prolifera</name>
    <dbReference type="NCBI Taxonomy" id="1344416"/>
    <lineage>
        <taxon>Eukaryota</taxon>
        <taxon>Fungi</taxon>
        <taxon>Fungi incertae sedis</taxon>
        <taxon>Chytridiomycota</taxon>
        <taxon>Chytridiomycota incertae sedis</taxon>
        <taxon>Monoblepharidomycetes</taxon>
        <taxon>Monoblepharidales</taxon>
        <taxon>Gonapodyaceae</taxon>
        <taxon>Gonapodya</taxon>
    </lineage>
</organism>
<dbReference type="Proteomes" id="UP000070544">
    <property type="component" value="Unassembled WGS sequence"/>
</dbReference>